<sequence length="1111" mass="127999">MVLKDKKYVVGICEFGKTEPEQYPTNILYKANGEIRCGFSNTATDKRRRDEGDIYIDNIKQYILNKDQANEELEQMLKGLTIKKVVSDYLKIFHAVAIERLGKQEDFCNSYNFEQDFKLENLSYCLSCPTSLNDFFADCFVEAGIAEKDNLVFVSKAEATAFHCISLGRQTTKIVPNQTYLVFDIGHSSFGVSKIKADSTENFSEVELVSEELGKGSMVLEDNFRDFLIENKSHLNLNESIISRLVETFVKEIKFSFDFSQVGYNEDASDDYDEDDYDEDDFDQEDDKSDKDLVFTLRENSTNEEDFEEENSYEQNLDYEDSPEEIIPFPGITNFSGGPINITMDDLEKRVFSPYIDYIVNYIMNVYQEDTRESKIFLSGKYCTDANFYEKLSSQNDGKFEQCISLIEDTDGNAVSLGAVSFGLKIKNVQIPFFGYANSYPASPEPQKNMGSSEKFKTEHESKEFDFIVGIDFGTTFTGCSYANPRDVQVNDNNAIHDIKARWPGGDAVAYGKVPTLIMYDKKMKTKFWGQEAKQNARSYKDLNLLSNFKCFPYPETVEAQYGVENQETTTIKEANSYIFNSFINTSQTPHKDKKYSVAKRIDSLQVCSDYLKEVKEHVIRRIIAETKFKKSKKGFNLFSKSSENQPRIQFILTVPDHWTKFARESMVKIAIKATIIKEDELDDLLIISELEAAALFFEKYYLDGIQNPEHPDDDPNFIVCDAGAQTVDLATFHRTHNQENGDAMIYQIGNSIGDTCGSAYLDKAFKDYLLNFYEDIGIELENNKIIDSVMENFDFSIKHNFRPDFSRDGYYVIELPVDIRITSMLDTQAAKKYNLIEKNTRLKIKHTEIKEKLFDPIIKRILILIQRQLDEAHKRQSTIKFIVLVGGFFRNPYLQQRIQDEFRGYYDVRFPEEGAAAVSRGAVSYGLKPRLISGKRASRSIALEVRTPLENSKGDLLKKRVDLLSTKLHHEAYSKNRLEYFVRQSDNLEGLFHRTVTVDYPNNALIAVFGCDFKEEDDKENWRYVSKRHTKILEELIKLPEVEEIKKDCPIQFNVSLEMNDIVATVTIECRNRLINGKIKEITNGYKTSLKVVRKCDLTSVKSRKHWQYK</sequence>
<feature type="compositionally biased region" description="Acidic residues" evidence="3">
    <location>
        <begin position="267"/>
        <end position="287"/>
    </location>
</feature>
<dbReference type="EMBL" id="BAABUK010000006">
    <property type="protein sequence ID" value="GAA5810177.1"/>
    <property type="molecule type" value="Genomic_DNA"/>
</dbReference>
<dbReference type="PANTHER" id="PTHR14187">
    <property type="entry name" value="ALPHA KINASE/ELONGATION FACTOR 2 KINASE"/>
    <property type="match status" value="1"/>
</dbReference>
<dbReference type="InterPro" id="IPR043129">
    <property type="entry name" value="ATPase_NBD"/>
</dbReference>
<evidence type="ECO:0000313" key="5">
    <source>
        <dbReference type="Proteomes" id="UP001473302"/>
    </source>
</evidence>
<name>A0ABP9YTI5_9FUNG</name>
<dbReference type="SUPFAM" id="SSF53067">
    <property type="entry name" value="Actin-like ATPase domain"/>
    <property type="match status" value="2"/>
</dbReference>
<proteinExistence type="predicted"/>
<organism evidence="4 5">
    <name type="scientific">Mucor flavus</name>
    <dbReference type="NCBI Taxonomy" id="439312"/>
    <lineage>
        <taxon>Eukaryota</taxon>
        <taxon>Fungi</taxon>
        <taxon>Fungi incertae sedis</taxon>
        <taxon>Mucoromycota</taxon>
        <taxon>Mucoromycotina</taxon>
        <taxon>Mucoromycetes</taxon>
        <taxon>Mucorales</taxon>
        <taxon>Mucorineae</taxon>
        <taxon>Mucoraceae</taxon>
        <taxon>Mucor</taxon>
    </lineage>
</organism>
<evidence type="ECO:0000256" key="1">
    <source>
        <dbReference type="ARBA" id="ARBA00022741"/>
    </source>
</evidence>
<dbReference type="Gene3D" id="3.30.420.40">
    <property type="match status" value="2"/>
</dbReference>
<keyword evidence="2" id="KW-0067">ATP-binding</keyword>
<keyword evidence="1" id="KW-0547">Nucleotide-binding</keyword>
<comment type="caution">
    <text evidence="4">The sequence shown here is derived from an EMBL/GenBank/DDBJ whole genome shotgun (WGS) entry which is preliminary data.</text>
</comment>
<evidence type="ECO:0000313" key="4">
    <source>
        <dbReference type="EMBL" id="GAA5810177.1"/>
    </source>
</evidence>
<dbReference type="Proteomes" id="UP001473302">
    <property type="component" value="Unassembled WGS sequence"/>
</dbReference>
<accession>A0ABP9YTI5</accession>
<reference evidence="4 5" key="1">
    <citation type="submission" date="2024-04" db="EMBL/GenBank/DDBJ databases">
        <title>genome sequences of Mucor flavus KT1a and Helicostylum pulchrum KT1b strains isolated from the surface of a dry-aged beef.</title>
        <authorList>
            <person name="Toyotome T."/>
            <person name="Hosono M."/>
            <person name="Torimaru M."/>
            <person name="Fukuda K."/>
            <person name="Mikami N."/>
        </authorList>
    </citation>
    <scope>NUCLEOTIDE SEQUENCE [LARGE SCALE GENOMIC DNA]</scope>
    <source>
        <strain evidence="4 5">KT1a</strain>
    </source>
</reference>
<gene>
    <name evidence="4" type="ORF">MFLAVUS_003596</name>
</gene>
<dbReference type="Pfam" id="PF00012">
    <property type="entry name" value="HSP70"/>
    <property type="match status" value="1"/>
</dbReference>
<dbReference type="PANTHER" id="PTHR14187:SF5">
    <property type="entry name" value="HEAT SHOCK 70 KDA PROTEIN 12A"/>
    <property type="match status" value="1"/>
</dbReference>
<feature type="region of interest" description="Disordered" evidence="3">
    <location>
        <begin position="266"/>
        <end position="289"/>
    </location>
</feature>
<keyword evidence="5" id="KW-1185">Reference proteome</keyword>
<protein>
    <submittedName>
        <fullName evidence="4">Uncharacterized protein</fullName>
    </submittedName>
</protein>
<evidence type="ECO:0000256" key="2">
    <source>
        <dbReference type="ARBA" id="ARBA00022840"/>
    </source>
</evidence>
<evidence type="ECO:0000256" key="3">
    <source>
        <dbReference type="SAM" id="MobiDB-lite"/>
    </source>
</evidence>
<dbReference type="InterPro" id="IPR013126">
    <property type="entry name" value="Hsp_70_fam"/>
</dbReference>
<dbReference type="Gene3D" id="3.90.640.10">
    <property type="entry name" value="Actin, Chain A, domain 4"/>
    <property type="match status" value="1"/>
</dbReference>